<reference evidence="2" key="1">
    <citation type="submission" date="2021-03" db="EMBL/GenBank/DDBJ databases">
        <title>Genomic Encyclopedia of Type Strains, Phase IV (KMG-IV): sequencing the most valuable type-strain genomes for metagenomic binning, comparative biology and taxonomic classification.</title>
        <authorList>
            <person name="Goeker M."/>
        </authorList>
    </citation>
    <scope>NUCLEOTIDE SEQUENCE</scope>
    <source>
        <strain evidence="2">DSM 107338</strain>
    </source>
</reference>
<feature type="compositionally biased region" description="Polar residues" evidence="1">
    <location>
        <begin position="1"/>
        <end position="10"/>
    </location>
</feature>
<dbReference type="Pfam" id="PF14179">
    <property type="entry name" value="YppG"/>
    <property type="match status" value="1"/>
</dbReference>
<dbReference type="Proteomes" id="UP001138793">
    <property type="component" value="Unassembled WGS sequence"/>
</dbReference>
<keyword evidence="3" id="KW-1185">Reference proteome</keyword>
<dbReference type="AlphaFoldDB" id="A0A9X0YXP7"/>
<dbReference type="InterPro" id="IPR025555">
    <property type="entry name" value="YppG"/>
</dbReference>
<name>A0A9X0YXP7_9BACI</name>
<proteinExistence type="predicted"/>
<evidence type="ECO:0000313" key="2">
    <source>
        <dbReference type="EMBL" id="MBP2079821.1"/>
    </source>
</evidence>
<feature type="compositionally biased region" description="Polar residues" evidence="1">
    <location>
        <begin position="62"/>
        <end position="92"/>
    </location>
</feature>
<gene>
    <name evidence="2" type="ORF">J2Z64_004120</name>
</gene>
<feature type="region of interest" description="Disordered" evidence="1">
    <location>
        <begin position="62"/>
        <end position="94"/>
    </location>
</feature>
<accession>A0A9X0YXP7</accession>
<dbReference type="EMBL" id="JAGGMB010000021">
    <property type="protein sequence ID" value="MBP2079821.1"/>
    <property type="molecule type" value="Genomic_DNA"/>
</dbReference>
<feature type="region of interest" description="Disordered" evidence="1">
    <location>
        <begin position="1"/>
        <end position="22"/>
    </location>
</feature>
<evidence type="ECO:0000313" key="3">
    <source>
        <dbReference type="Proteomes" id="UP001138793"/>
    </source>
</evidence>
<sequence length="142" mass="16101">MHYRQYNQPHHSPPVNHNPYPYHTSYSNQNWNGVEQHQTPYDLFAKPELPSQWSNQAQTNMDFAESGSNSNINFNANPDPNFSPNMNANPGQPSAGPMSYFQNGNGQLDFDKVLSTVGQIASTYHQVSPIIQQFSSLIKNFR</sequence>
<dbReference type="RefSeq" id="WP_149476562.1">
    <property type="nucleotide sequence ID" value="NZ_JAGGMB010000021.1"/>
</dbReference>
<comment type="caution">
    <text evidence="2">The sequence shown here is derived from an EMBL/GenBank/DDBJ whole genome shotgun (WGS) entry which is preliminary data.</text>
</comment>
<protein>
    <recommendedName>
        <fullName evidence="4">YppG-like protein</fullName>
    </recommendedName>
</protein>
<organism evidence="2 3">
    <name type="scientific">Oceanobacillus polygoni</name>
    <dbReference type="NCBI Taxonomy" id="1235259"/>
    <lineage>
        <taxon>Bacteria</taxon>
        <taxon>Bacillati</taxon>
        <taxon>Bacillota</taxon>
        <taxon>Bacilli</taxon>
        <taxon>Bacillales</taxon>
        <taxon>Bacillaceae</taxon>
        <taxon>Oceanobacillus</taxon>
    </lineage>
</organism>
<dbReference type="OrthoDB" id="2456726at2"/>
<evidence type="ECO:0008006" key="4">
    <source>
        <dbReference type="Google" id="ProtNLM"/>
    </source>
</evidence>
<evidence type="ECO:0000256" key="1">
    <source>
        <dbReference type="SAM" id="MobiDB-lite"/>
    </source>
</evidence>